<comment type="similarity">
    <text evidence="3">Belongs to the acetyltransferase family. RimJ subfamily.</text>
</comment>
<dbReference type="SUPFAM" id="SSF55729">
    <property type="entry name" value="Acyl-CoA N-acyltransferases (Nat)"/>
    <property type="match status" value="1"/>
</dbReference>
<organism evidence="5 6">
    <name type="scientific">Brenneria goodwinii</name>
    <dbReference type="NCBI Taxonomy" id="1109412"/>
    <lineage>
        <taxon>Bacteria</taxon>
        <taxon>Pseudomonadati</taxon>
        <taxon>Pseudomonadota</taxon>
        <taxon>Gammaproteobacteria</taxon>
        <taxon>Enterobacterales</taxon>
        <taxon>Pectobacteriaceae</taxon>
        <taxon>Brenneria</taxon>
    </lineage>
</organism>
<reference evidence="5 6" key="1">
    <citation type="submission" date="2016-09" db="EMBL/GenBank/DDBJ databases">
        <authorList>
            <person name="Doonan J."/>
            <person name="Pachebat J.A."/>
            <person name="Golyshin P.N."/>
            <person name="Denman S."/>
            <person name="Mcdonald J.E."/>
        </authorList>
    </citation>
    <scope>NUCLEOTIDE SEQUENCE [LARGE SCALE GENOMIC DNA]</scope>
    <source>
        <strain evidence="5 6">FRB141</strain>
    </source>
</reference>
<dbReference type="EMBL" id="MJLX01000024">
    <property type="protein sequence ID" value="RLM24446.1"/>
    <property type="molecule type" value="Genomic_DNA"/>
</dbReference>
<dbReference type="InterPro" id="IPR000182">
    <property type="entry name" value="GNAT_dom"/>
</dbReference>
<keyword evidence="2" id="KW-0012">Acyltransferase</keyword>
<dbReference type="RefSeq" id="WP_095833499.1">
    <property type="nucleotide sequence ID" value="NZ_CP014137.1"/>
</dbReference>
<sequence length="183" mass="20258">MASFSATTTLETPRLLLRPLRRDDVPAFFALMSDPVVMKFWNQLPWRHIEQAFEAIDNYRQALSAGEYMKLGLEMKDGGHLIGTCILFHINAASRRAEIGYCLAADAQGKGYMAEALSGLIDFAFGTLGLNRLEAEIDARNIASAKTLARQSFVQEGLLRERWIVDGKTSDSALYGLLAAERG</sequence>
<proteinExistence type="inferred from homology"/>
<dbReference type="PROSITE" id="PS51186">
    <property type="entry name" value="GNAT"/>
    <property type="match status" value="1"/>
</dbReference>
<dbReference type="InterPro" id="IPR016181">
    <property type="entry name" value="Acyl_CoA_acyltransferase"/>
</dbReference>
<dbReference type="GeneID" id="70905656"/>
<evidence type="ECO:0000313" key="6">
    <source>
        <dbReference type="Proteomes" id="UP000285972"/>
    </source>
</evidence>
<dbReference type="AlphaFoldDB" id="A0AAE8EP80"/>
<keyword evidence="1" id="KW-0808">Transferase</keyword>
<evidence type="ECO:0000313" key="5">
    <source>
        <dbReference type="EMBL" id="RLM24446.1"/>
    </source>
</evidence>
<dbReference type="Proteomes" id="UP000285972">
    <property type="component" value="Unassembled WGS sequence"/>
</dbReference>
<feature type="domain" description="N-acetyltransferase" evidence="4">
    <location>
        <begin position="15"/>
        <end position="181"/>
    </location>
</feature>
<evidence type="ECO:0000256" key="3">
    <source>
        <dbReference type="ARBA" id="ARBA00038502"/>
    </source>
</evidence>
<dbReference type="Gene3D" id="3.40.630.30">
    <property type="match status" value="1"/>
</dbReference>
<accession>A0AAE8EP80</accession>
<comment type="caution">
    <text evidence="5">The sequence shown here is derived from an EMBL/GenBank/DDBJ whole genome shotgun (WGS) entry which is preliminary data.</text>
</comment>
<gene>
    <name evidence="5" type="ORF">BIY26_10545</name>
</gene>
<dbReference type="PANTHER" id="PTHR43792:SF8">
    <property type="entry name" value="[RIBOSOMAL PROTEIN US5]-ALANINE N-ACETYLTRANSFERASE"/>
    <property type="match status" value="1"/>
</dbReference>
<protein>
    <submittedName>
        <fullName evidence="5">GNAT family N-acetyltransferase</fullName>
    </submittedName>
</protein>
<dbReference type="KEGG" id="bgj:AWC36_02555"/>
<name>A0AAE8EP80_9GAMM</name>
<dbReference type="Pfam" id="PF13302">
    <property type="entry name" value="Acetyltransf_3"/>
    <property type="match status" value="1"/>
</dbReference>
<dbReference type="PANTHER" id="PTHR43792">
    <property type="entry name" value="GNAT FAMILY, PUTATIVE (AFU_ORTHOLOGUE AFUA_3G00765)-RELATED-RELATED"/>
    <property type="match status" value="1"/>
</dbReference>
<evidence type="ECO:0000256" key="1">
    <source>
        <dbReference type="ARBA" id="ARBA00022679"/>
    </source>
</evidence>
<evidence type="ECO:0000256" key="2">
    <source>
        <dbReference type="ARBA" id="ARBA00023315"/>
    </source>
</evidence>
<evidence type="ECO:0000259" key="4">
    <source>
        <dbReference type="PROSITE" id="PS51186"/>
    </source>
</evidence>
<dbReference type="InterPro" id="IPR051531">
    <property type="entry name" value="N-acetyltransferase"/>
</dbReference>
<dbReference type="GO" id="GO:0016747">
    <property type="term" value="F:acyltransferase activity, transferring groups other than amino-acyl groups"/>
    <property type="evidence" value="ECO:0007669"/>
    <property type="project" value="InterPro"/>
</dbReference>